<dbReference type="GO" id="GO:0015293">
    <property type="term" value="F:symporter activity"/>
    <property type="evidence" value="ECO:0007669"/>
    <property type="project" value="UniProtKB-UniRule"/>
</dbReference>
<evidence type="ECO:0000259" key="13">
    <source>
        <dbReference type="Pfam" id="PF22776"/>
    </source>
</evidence>
<proteinExistence type="inferred from homology"/>
<accession>A0A2V2N2J1</accession>
<comment type="similarity">
    <text evidence="11">Belongs to the HAK/KUP transporter (TC 2.A.72) family.</text>
</comment>
<evidence type="ECO:0000256" key="8">
    <source>
        <dbReference type="ARBA" id="ARBA00022989"/>
    </source>
</evidence>
<feature type="transmembrane region" description="Helical" evidence="11">
    <location>
        <begin position="133"/>
        <end position="155"/>
    </location>
</feature>
<dbReference type="GeneID" id="97549744"/>
<name>A0A2V2N2J1_9EURY</name>
<feature type="transmembrane region" description="Helical" evidence="11">
    <location>
        <begin position="92"/>
        <end position="121"/>
    </location>
</feature>
<feature type="transmembrane region" description="Helical" evidence="11">
    <location>
        <begin position="418"/>
        <end position="436"/>
    </location>
</feature>
<dbReference type="InterPro" id="IPR023051">
    <property type="entry name" value="Kup"/>
</dbReference>
<keyword evidence="9 11" id="KW-0406">Ion transport</keyword>
<evidence type="ECO:0000256" key="7">
    <source>
        <dbReference type="ARBA" id="ARBA00022958"/>
    </source>
</evidence>
<dbReference type="RefSeq" id="WP_109967641.1">
    <property type="nucleotide sequence ID" value="NZ_CP176093.1"/>
</dbReference>
<comment type="catalytic activity">
    <reaction evidence="11">
        <text>K(+)(in) + H(+)(in) = K(+)(out) + H(+)(out)</text>
        <dbReference type="Rhea" id="RHEA:28490"/>
        <dbReference type="ChEBI" id="CHEBI:15378"/>
        <dbReference type="ChEBI" id="CHEBI:29103"/>
    </reaction>
</comment>
<dbReference type="GO" id="GO:0005886">
    <property type="term" value="C:plasma membrane"/>
    <property type="evidence" value="ECO:0007669"/>
    <property type="project" value="UniProtKB-SubCell"/>
</dbReference>
<feature type="transmembrane region" description="Helical" evidence="11">
    <location>
        <begin position="394"/>
        <end position="412"/>
    </location>
</feature>
<feature type="transmembrane region" description="Helical" evidence="11">
    <location>
        <begin position="167"/>
        <end position="187"/>
    </location>
</feature>
<keyword evidence="7 11" id="KW-0630">Potassium</keyword>
<dbReference type="EMBL" id="QGMY01000002">
    <property type="protein sequence ID" value="PWR74362.1"/>
    <property type="molecule type" value="Genomic_DNA"/>
</dbReference>
<dbReference type="AlphaFoldDB" id="A0A2V2N2J1"/>
<evidence type="ECO:0000256" key="9">
    <source>
        <dbReference type="ARBA" id="ARBA00023065"/>
    </source>
</evidence>
<dbReference type="HAMAP" id="MF_01522">
    <property type="entry name" value="Kup"/>
    <property type="match status" value="1"/>
</dbReference>
<evidence type="ECO:0000256" key="3">
    <source>
        <dbReference type="ARBA" id="ARBA00022475"/>
    </source>
</evidence>
<feature type="domain" description="K+ potassium transporter integral membrane" evidence="12">
    <location>
        <begin position="10"/>
        <end position="447"/>
    </location>
</feature>
<feature type="transmembrane region" description="Helical" evidence="11">
    <location>
        <begin position="14"/>
        <end position="36"/>
    </location>
</feature>
<evidence type="ECO:0000256" key="10">
    <source>
        <dbReference type="ARBA" id="ARBA00023136"/>
    </source>
</evidence>
<dbReference type="InterPro" id="IPR053952">
    <property type="entry name" value="K_trans_C"/>
</dbReference>
<keyword evidence="5 11" id="KW-0812">Transmembrane</keyword>
<evidence type="ECO:0000256" key="2">
    <source>
        <dbReference type="ARBA" id="ARBA00022448"/>
    </source>
</evidence>
<keyword evidence="8 11" id="KW-1133">Transmembrane helix</keyword>
<dbReference type="PANTHER" id="PTHR30540:SF83">
    <property type="entry name" value="K+ POTASSIUM TRANSPORTER"/>
    <property type="match status" value="1"/>
</dbReference>
<evidence type="ECO:0000313" key="14">
    <source>
        <dbReference type="EMBL" id="PWR74362.1"/>
    </source>
</evidence>
<feature type="domain" description="K+ potassium transporter C-terminal" evidence="13">
    <location>
        <begin position="470"/>
        <end position="602"/>
    </location>
</feature>
<evidence type="ECO:0000256" key="5">
    <source>
        <dbReference type="ARBA" id="ARBA00022692"/>
    </source>
</evidence>
<comment type="caution">
    <text evidence="14">The sequence shown here is derived from an EMBL/GenBank/DDBJ whole genome shotgun (WGS) entry which is preliminary data.</text>
</comment>
<keyword evidence="2 11" id="KW-0813">Transport</keyword>
<keyword evidence="4 11" id="KW-0633">Potassium transport</keyword>
<evidence type="ECO:0000256" key="1">
    <source>
        <dbReference type="ARBA" id="ARBA00004141"/>
    </source>
</evidence>
<dbReference type="Pfam" id="PF02705">
    <property type="entry name" value="K_trans"/>
    <property type="match status" value="1"/>
</dbReference>
<evidence type="ECO:0000256" key="6">
    <source>
        <dbReference type="ARBA" id="ARBA00022847"/>
    </source>
</evidence>
<protein>
    <recommendedName>
        <fullName evidence="11">Probable potassium transport system protein Kup</fullName>
    </recommendedName>
</protein>
<feature type="transmembrane region" description="Helical" evidence="11">
    <location>
        <begin position="42"/>
        <end position="65"/>
    </location>
</feature>
<evidence type="ECO:0000313" key="15">
    <source>
        <dbReference type="Proteomes" id="UP000245657"/>
    </source>
</evidence>
<organism evidence="14 15">
    <name type="scientific">Methanospirillum lacunae</name>
    <dbReference type="NCBI Taxonomy" id="668570"/>
    <lineage>
        <taxon>Archaea</taxon>
        <taxon>Methanobacteriati</taxon>
        <taxon>Methanobacteriota</taxon>
        <taxon>Stenosarchaea group</taxon>
        <taxon>Methanomicrobia</taxon>
        <taxon>Methanomicrobiales</taxon>
        <taxon>Methanospirillaceae</taxon>
        <taxon>Methanospirillum</taxon>
    </lineage>
</organism>
<comment type="subcellular location">
    <subcellularLocation>
        <location evidence="11">Cell membrane</location>
        <topology evidence="11">Multi-pass membrane protein</topology>
    </subcellularLocation>
    <subcellularLocation>
        <location evidence="1">Membrane</location>
        <topology evidence="1">Multi-pass membrane protein</topology>
    </subcellularLocation>
</comment>
<dbReference type="PANTHER" id="PTHR30540">
    <property type="entry name" value="OSMOTIC STRESS POTASSIUM TRANSPORTER"/>
    <property type="match status" value="1"/>
</dbReference>
<feature type="transmembrane region" description="Helical" evidence="11">
    <location>
        <begin position="284"/>
        <end position="315"/>
    </location>
</feature>
<feature type="transmembrane region" description="Helical" evidence="11">
    <location>
        <begin position="212"/>
        <end position="231"/>
    </location>
</feature>
<keyword evidence="3 11" id="KW-1003">Cell membrane</keyword>
<dbReference type="Proteomes" id="UP000245657">
    <property type="component" value="Unassembled WGS sequence"/>
</dbReference>
<evidence type="ECO:0000256" key="4">
    <source>
        <dbReference type="ARBA" id="ARBA00022538"/>
    </source>
</evidence>
<dbReference type="InterPro" id="IPR053951">
    <property type="entry name" value="K_trans_N"/>
</dbReference>
<dbReference type="OrthoDB" id="115647at2157"/>
<feature type="transmembrane region" description="Helical" evidence="11">
    <location>
        <begin position="363"/>
        <end position="387"/>
    </location>
</feature>
<feature type="transmembrane region" description="Helical" evidence="11">
    <location>
        <begin position="336"/>
        <end position="357"/>
    </location>
</feature>
<comment type="function">
    <text evidence="11">Transport of potassium into the cell. Likely operates as a K(+):H(+) symporter.</text>
</comment>
<reference evidence="14 15" key="1">
    <citation type="submission" date="2018-05" db="EMBL/GenBank/DDBJ databases">
        <title>Draft genome of Methanospirillum lacunae Ki8-1.</title>
        <authorList>
            <person name="Dueholm M.S."/>
            <person name="Nielsen P.H."/>
            <person name="Bakmann L.F."/>
            <person name="Otzen D.E."/>
        </authorList>
    </citation>
    <scope>NUCLEOTIDE SEQUENCE [LARGE SCALE GENOMIC DNA]</scope>
    <source>
        <strain evidence="14 15">Ki8-1</strain>
    </source>
</reference>
<evidence type="ECO:0000259" key="12">
    <source>
        <dbReference type="Pfam" id="PF02705"/>
    </source>
</evidence>
<keyword evidence="10 11" id="KW-0472">Membrane</keyword>
<dbReference type="InterPro" id="IPR003855">
    <property type="entry name" value="K+_transporter"/>
</dbReference>
<dbReference type="GO" id="GO:0015079">
    <property type="term" value="F:potassium ion transmembrane transporter activity"/>
    <property type="evidence" value="ECO:0007669"/>
    <property type="project" value="UniProtKB-UniRule"/>
</dbReference>
<gene>
    <name evidence="11" type="primary">kup</name>
    <name evidence="14" type="ORF">DK846_04220</name>
</gene>
<keyword evidence="6 11" id="KW-0769">Symport</keyword>
<feature type="transmembrane region" description="Helical" evidence="11">
    <location>
        <begin position="243"/>
        <end position="264"/>
    </location>
</feature>
<sequence>MIQPPPLPSILKSIGLVFGDIGTSPIYTLASLYLVVKPTTSHIFGTISLIFWTLIILVSLQYAILAMRLSSNGEGGTIVLKELLLPMVKSKFGILAVTIITFAGVSLMIGDCVITPAISILSAVEGIKLIPGWAGISEGTLVMLAILISIGLFWFQKRGTDKVGKTFGPVMIIWFVSLAVFGLISIIRTPEILLALSPTHALLFIMQDPDKAFLSLSLIILCATGGEALFADMGHLGREPIRWAWLIVLVALTLVYLGQGAFLIRNGPVDNPFFGLIISEAAILYIPFLFLTVMATVIASQAVISGIFSVIYQAINTHLLPRLPIDYTSSELRTQIYINIVNWGLCIAVIFMLVIFGSSERLAAAYGIAVSGTMLITGVMMSTIFLYRRQFLPVILSIFVTCVDLIFFLSLLHKIPVGGYWSLVIAAIPFSIFVIFTEGQKVLYRGLNPMDNGVFMKKFEDRYTHYPKLPGTAVFFAQSMDHIPAYMTRTMFIHGIIYKDNVIISVRPKEEAYGVSWHLKEIRPGLRSLSIEYGYMQVIHLLSIIRQVGIEETTVFYGMEEIVTNNIIWKIYAVIKRLSPSFVQYYRLPPDRVHGVVTRLEM</sequence>
<keyword evidence="15" id="KW-1185">Reference proteome</keyword>
<dbReference type="Pfam" id="PF22776">
    <property type="entry name" value="K_trans_C"/>
    <property type="match status" value="1"/>
</dbReference>
<evidence type="ECO:0000256" key="11">
    <source>
        <dbReference type="HAMAP-Rule" id="MF_01522"/>
    </source>
</evidence>